<keyword evidence="3" id="KW-1185">Reference proteome</keyword>
<protein>
    <submittedName>
        <fullName evidence="2">Uncharacterized protein</fullName>
    </submittedName>
</protein>
<reference evidence="2" key="1">
    <citation type="journal article" date="2022" name="bioRxiv">
        <title>Sequencing and chromosome-scale assembly of the giantPleurodeles waltlgenome.</title>
        <authorList>
            <person name="Brown T."/>
            <person name="Elewa A."/>
            <person name="Iarovenko S."/>
            <person name="Subramanian E."/>
            <person name="Araus A.J."/>
            <person name="Petzold A."/>
            <person name="Susuki M."/>
            <person name="Suzuki K.-i.T."/>
            <person name="Hayashi T."/>
            <person name="Toyoda A."/>
            <person name="Oliveira C."/>
            <person name="Osipova E."/>
            <person name="Leigh N.D."/>
            <person name="Simon A."/>
            <person name="Yun M.H."/>
        </authorList>
    </citation>
    <scope>NUCLEOTIDE SEQUENCE</scope>
    <source>
        <strain evidence="2">20211129_DDA</strain>
        <tissue evidence="2">Liver</tissue>
    </source>
</reference>
<gene>
    <name evidence="2" type="ORF">NDU88_002483</name>
</gene>
<dbReference type="AlphaFoldDB" id="A0AAV7RC39"/>
<sequence length="75" mass="8465">MPSTRKPSLYEKIEQSGQRQRQPYKGGSELNKAEHGEAEADPNIEADFEDLSQEESNKLLASYSTEKGKERLTAH</sequence>
<name>A0AAV7RC39_PLEWA</name>
<evidence type="ECO:0000313" key="3">
    <source>
        <dbReference type="Proteomes" id="UP001066276"/>
    </source>
</evidence>
<evidence type="ECO:0000313" key="2">
    <source>
        <dbReference type="EMBL" id="KAJ1149678.1"/>
    </source>
</evidence>
<feature type="region of interest" description="Disordered" evidence="1">
    <location>
        <begin position="55"/>
        <end position="75"/>
    </location>
</feature>
<feature type="region of interest" description="Disordered" evidence="1">
    <location>
        <begin position="1"/>
        <end position="40"/>
    </location>
</feature>
<evidence type="ECO:0000256" key="1">
    <source>
        <dbReference type="SAM" id="MobiDB-lite"/>
    </source>
</evidence>
<dbReference type="Proteomes" id="UP001066276">
    <property type="component" value="Chromosome 5"/>
</dbReference>
<feature type="compositionally biased region" description="Basic and acidic residues" evidence="1">
    <location>
        <begin position="66"/>
        <end position="75"/>
    </location>
</feature>
<dbReference type="EMBL" id="JANPWB010000009">
    <property type="protein sequence ID" value="KAJ1149678.1"/>
    <property type="molecule type" value="Genomic_DNA"/>
</dbReference>
<proteinExistence type="predicted"/>
<organism evidence="2 3">
    <name type="scientific">Pleurodeles waltl</name>
    <name type="common">Iberian ribbed newt</name>
    <dbReference type="NCBI Taxonomy" id="8319"/>
    <lineage>
        <taxon>Eukaryota</taxon>
        <taxon>Metazoa</taxon>
        <taxon>Chordata</taxon>
        <taxon>Craniata</taxon>
        <taxon>Vertebrata</taxon>
        <taxon>Euteleostomi</taxon>
        <taxon>Amphibia</taxon>
        <taxon>Batrachia</taxon>
        <taxon>Caudata</taxon>
        <taxon>Salamandroidea</taxon>
        <taxon>Salamandridae</taxon>
        <taxon>Pleurodelinae</taxon>
        <taxon>Pleurodeles</taxon>
    </lineage>
</organism>
<accession>A0AAV7RC39</accession>
<comment type="caution">
    <text evidence="2">The sequence shown here is derived from an EMBL/GenBank/DDBJ whole genome shotgun (WGS) entry which is preliminary data.</text>
</comment>